<comment type="subcellular location">
    <subcellularLocation>
        <location evidence="1">Nucleus</location>
    </subcellularLocation>
</comment>
<keyword evidence="4 7" id="KW-0863">Zinc-finger</keyword>
<keyword evidence="5" id="KW-0862">Zinc</keyword>
<protein>
    <submittedName>
        <fullName evidence="10">Krueppel-like factor 5</fullName>
    </submittedName>
</protein>
<evidence type="ECO:0000313" key="11">
    <source>
        <dbReference type="Proteomes" id="UP001054837"/>
    </source>
</evidence>
<feature type="compositionally biased region" description="Polar residues" evidence="8">
    <location>
        <begin position="437"/>
        <end position="449"/>
    </location>
</feature>
<dbReference type="InterPro" id="IPR036236">
    <property type="entry name" value="Znf_C2H2_sf"/>
</dbReference>
<dbReference type="SMART" id="SM00355">
    <property type="entry name" value="ZnF_C2H2"/>
    <property type="match status" value="3"/>
</dbReference>
<keyword evidence="6" id="KW-0539">Nucleus</keyword>
<gene>
    <name evidence="10" type="primary">KLF5</name>
    <name evidence="10" type="ORF">CDAR_90051</name>
</gene>
<evidence type="ECO:0000256" key="1">
    <source>
        <dbReference type="ARBA" id="ARBA00004123"/>
    </source>
</evidence>
<proteinExistence type="predicted"/>
<feature type="compositionally biased region" description="Low complexity" evidence="8">
    <location>
        <begin position="400"/>
        <end position="412"/>
    </location>
</feature>
<dbReference type="FunFam" id="3.30.160.60:FF:000018">
    <property type="entry name" value="Krueppel-like factor 15"/>
    <property type="match status" value="1"/>
</dbReference>
<dbReference type="InterPro" id="IPR013087">
    <property type="entry name" value="Znf_C2H2_type"/>
</dbReference>
<reference evidence="10 11" key="1">
    <citation type="submission" date="2021-06" db="EMBL/GenBank/DDBJ databases">
        <title>Caerostris darwini draft genome.</title>
        <authorList>
            <person name="Kono N."/>
            <person name="Arakawa K."/>
        </authorList>
    </citation>
    <scope>NUCLEOTIDE SEQUENCE [LARGE SCALE GENOMIC DNA]</scope>
</reference>
<dbReference type="Proteomes" id="UP001054837">
    <property type="component" value="Unassembled WGS sequence"/>
</dbReference>
<evidence type="ECO:0000256" key="7">
    <source>
        <dbReference type="PROSITE-ProRule" id="PRU00042"/>
    </source>
</evidence>
<evidence type="ECO:0000256" key="4">
    <source>
        <dbReference type="ARBA" id="ARBA00022771"/>
    </source>
</evidence>
<feature type="domain" description="C2H2-type" evidence="9">
    <location>
        <begin position="542"/>
        <end position="571"/>
    </location>
</feature>
<comment type="caution">
    <text evidence="10">The sequence shown here is derived from an EMBL/GenBank/DDBJ whole genome shotgun (WGS) entry which is preliminary data.</text>
</comment>
<sequence length="607" mass="68016">MGLNKVLEKNYFPYVGDLVQVNVAKPLEKHPEHIDHGLSVDSINNPSAIQEKNINSNENFSDFIKSIQNYRKSFSSPYLNGDSDEFFAENSKESVEFPCKEVTENFENLRSGVLEDNLEYSATNDKRFPQEQYIRREHNFYSPIPKMFMAQSRMNSGPHEGMIGSGLNNGYAQTGHFGNPSYFMGQPSGSQSVYSYPDTSCRMAVSATELSQNFNRTAMAYQNDLRLNYHSPNTDYSANFANPNSGSCYNSHCNTEMRMGYNNANGNSIGEVHPVNYPGVNGYHQNGHVNNTLYHQPHQNNKTDYSTDVFAKPASFGEHCSNVRNKIENGRPVMSSSQDAVSVKTELVRNHCPFTISNGNNGAYNTPDQEQMFMGSVPSTIAKDDCYRSRIPSTAVTAYPNSPSIPSSGPGIQHSHPPPHQQFIDTSRQPCFRVGGSATTTNSVPNANGTYEPLTPPPSEPNTSPPLDSLSRKTPPPPYPAPFSASKNAGDLPSQPKYNRRNNPDLEKRRTHFCNFPGCNKVYTKSSHLKAHQRIHTGEKPYKCSWTECDWRFARSDELTRHTRKHTGDKPFKCRVCERAFARSDHLALHMKRHQPKLNRPSTAATA</sequence>
<keyword evidence="11" id="KW-1185">Reference proteome</keyword>
<dbReference type="GO" id="GO:0005634">
    <property type="term" value="C:nucleus"/>
    <property type="evidence" value="ECO:0007669"/>
    <property type="project" value="UniProtKB-SubCell"/>
</dbReference>
<dbReference type="PANTHER" id="PTHR23235">
    <property type="entry name" value="KRUEPPEL-LIKE TRANSCRIPTION FACTOR"/>
    <property type="match status" value="1"/>
</dbReference>
<feature type="compositionally biased region" description="Pro residues" evidence="8">
    <location>
        <begin position="454"/>
        <end position="464"/>
    </location>
</feature>
<evidence type="ECO:0000256" key="8">
    <source>
        <dbReference type="SAM" id="MobiDB-lite"/>
    </source>
</evidence>
<keyword evidence="3" id="KW-0677">Repeat</keyword>
<dbReference type="Pfam" id="PF00096">
    <property type="entry name" value="zf-C2H2"/>
    <property type="match status" value="3"/>
</dbReference>
<dbReference type="Gene3D" id="3.30.160.60">
    <property type="entry name" value="Classic Zinc Finger"/>
    <property type="match status" value="3"/>
</dbReference>
<dbReference type="EMBL" id="BPLQ01004503">
    <property type="protein sequence ID" value="GIY08430.1"/>
    <property type="molecule type" value="Genomic_DNA"/>
</dbReference>
<dbReference type="FunFam" id="3.30.160.60:FF:000021">
    <property type="entry name" value="Basic krueppel-like factor 3"/>
    <property type="match status" value="1"/>
</dbReference>
<feature type="domain" description="C2H2-type" evidence="9">
    <location>
        <begin position="572"/>
        <end position="594"/>
    </location>
</feature>
<organism evidence="10 11">
    <name type="scientific">Caerostris darwini</name>
    <dbReference type="NCBI Taxonomy" id="1538125"/>
    <lineage>
        <taxon>Eukaryota</taxon>
        <taxon>Metazoa</taxon>
        <taxon>Ecdysozoa</taxon>
        <taxon>Arthropoda</taxon>
        <taxon>Chelicerata</taxon>
        <taxon>Arachnida</taxon>
        <taxon>Araneae</taxon>
        <taxon>Araneomorphae</taxon>
        <taxon>Entelegynae</taxon>
        <taxon>Araneoidea</taxon>
        <taxon>Araneidae</taxon>
        <taxon>Caerostris</taxon>
    </lineage>
</organism>
<dbReference type="PROSITE" id="PS00028">
    <property type="entry name" value="ZINC_FINGER_C2H2_1"/>
    <property type="match status" value="3"/>
</dbReference>
<dbReference type="SUPFAM" id="SSF57667">
    <property type="entry name" value="beta-beta-alpha zinc fingers"/>
    <property type="match status" value="2"/>
</dbReference>
<dbReference type="PANTHER" id="PTHR23235:SF166">
    <property type="entry name" value="DENDRITIC ARBOR REDUCTION PROTEIN 1"/>
    <property type="match status" value="1"/>
</dbReference>
<dbReference type="GO" id="GO:0000978">
    <property type="term" value="F:RNA polymerase II cis-regulatory region sequence-specific DNA binding"/>
    <property type="evidence" value="ECO:0007669"/>
    <property type="project" value="TreeGrafter"/>
</dbReference>
<feature type="domain" description="C2H2-type" evidence="9">
    <location>
        <begin position="512"/>
        <end position="541"/>
    </location>
</feature>
<feature type="region of interest" description="Disordered" evidence="8">
    <location>
        <begin position="395"/>
        <end position="506"/>
    </location>
</feature>
<keyword evidence="2" id="KW-0479">Metal-binding</keyword>
<evidence type="ECO:0000256" key="3">
    <source>
        <dbReference type="ARBA" id="ARBA00022737"/>
    </source>
</evidence>
<name>A0AAV4QG88_9ARAC</name>
<dbReference type="PROSITE" id="PS50157">
    <property type="entry name" value="ZINC_FINGER_C2H2_2"/>
    <property type="match status" value="3"/>
</dbReference>
<evidence type="ECO:0000259" key="9">
    <source>
        <dbReference type="PROSITE" id="PS50157"/>
    </source>
</evidence>
<evidence type="ECO:0000256" key="6">
    <source>
        <dbReference type="ARBA" id="ARBA00023242"/>
    </source>
</evidence>
<evidence type="ECO:0000256" key="2">
    <source>
        <dbReference type="ARBA" id="ARBA00022723"/>
    </source>
</evidence>
<dbReference type="GO" id="GO:0008270">
    <property type="term" value="F:zinc ion binding"/>
    <property type="evidence" value="ECO:0007669"/>
    <property type="project" value="UniProtKB-KW"/>
</dbReference>
<evidence type="ECO:0000313" key="10">
    <source>
        <dbReference type="EMBL" id="GIY08430.1"/>
    </source>
</evidence>
<dbReference type="GO" id="GO:0000981">
    <property type="term" value="F:DNA-binding transcription factor activity, RNA polymerase II-specific"/>
    <property type="evidence" value="ECO:0007669"/>
    <property type="project" value="TreeGrafter"/>
</dbReference>
<dbReference type="AlphaFoldDB" id="A0AAV4QG88"/>
<accession>A0AAV4QG88</accession>
<evidence type="ECO:0000256" key="5">
    <source>
        <dbReference type="ARBA" id="ARBA00022833"/>
    </source>
</evidence>
<dbReference type="FunFam" id="3.30.160.60:FF:000736">
    <property type="entry name" value="Zinc finger protein 423"/>
    <property type="match status" value="1"/>
</dbReference>